<reference evidence="4 5" key="1">
    <citation type="submission" date="2015-01" db="EMBL/GenBank/DDBJ databases">
        <title>Genome sequence of Anoxybacillus ayderensis strain AB04.</title>
        <authorList>
            <person name="Belduz A.O."/>
            <person name="Canakci S."/>
            <person name="Chan K.-G."/>
            <person name="Kahar U.M."/>
            <person name="Yaakob A.S."/>
            <person name="Chan C.S."/>
            <person name="Goh K.M."/>
        </authorList>
    </citation>
    <scope>NUCLEOTIDE SEQUENCE [LARGE SCALE GENOMIC DNA]</scope>
    <source>
        <strain evidence="4 5">AB04</strain>
    </source>
</reference>
<organism evidence="4 5">
    <name type="scientific">Anoxybacillus ayderensis</name>
    <dbReference type="NCBI Taxonomy" id="265546"/>
    <lineage>
        <taxon>Bacteria</taxon>
        <taxon>Bacillati</taxon>
        <taxon>Bacillota</taxon>
        <taxon>Bacilli</taxon>
        <taxon>Bacillales</taxon>
        <taxon>Anoxybacillaceae</taxon>
        <taxon>Anoxybacillus</taxon>
    </lineage>
</organism>
<evidence type="ECO:0000313" key="5">
    <source>
        <dbReference type="Proteomes" id="UP000032047"/>
    </source>
</evidence>
<evidence type="ECO:0000256" key="1">
    <source>
        <dbReference type="ARBA" id="ARBA00005662"/>
    </source>
</evidence>
<protein>
    <submittedName>
        <fullName evidence="4">Bacterial capsule synthesis protein</fullName>
    </submittedName>
</protein>
<sequence>MRNIYIFVCVCLFLFAQPAWAQGETSITLSAAGDVTLGRDENYGYTYSFDHEAKKNGLAFFTKYIEPIFKQDDFTTVNLETTLTNATQKAEKKFRFRGDPSYVNVLTRASIEGVNLANNHTLDYGQKGYIDTIATLKRANVGYFGNGVQLVKTVKGVKIGALGYKGWSDTKAVRKQIANDINSLRKQGVQIILVHFHWGDERSYMPNNPQKALGRFAIDSGADLVVGHHPHVIQGIEQYKGKMIVYSLGNFMFGGNKNPSDKDTFVYQQTFYFVNGQKQPKTTIRIIPFCISSVTTRNNYQPIPLQGKEASRVKEKIVNLSAKINKPTWLVYEK</sequence>
<name>A0A0D0H3D4_9BACL</name>
<comment type="similarity">
    <text evidence="1">Belongs to the CapA family.</text>
</comment>
<keyword evidence="5" id="KW-1185">Reference proteome</keyword>
<proteinExistence type="inferred from homology"/>
<feature type="chain" id="PRO_5002211418" evidence="2">
    <location>
        <begin position="22"/>
        <end position="334"/>
    </location>
</feature>
<evidence type="ECO:0000256" key="2">
    <source>
        <dbReference type="SAM" id="SignalP"/>
    </source>
</evidence>
<dbReference type="EMBL" id="JXTG01000001">
    <property type="protein sequence ID" value="KIP22616.1"/>
    <property type="molecule type" value="Genomic_DNA"/>
</dbReference>
<comment type="caution">
    <text evidence="4">The sequence shown here is derived from an EMBL/GenBank/DDBJ whole genome shotgun (WGS) entry which is preliminary data.</text>
</comment>
<dbReference type="InterPro" id="IPR052169">
    <property type="entry name" value="CW_Biosynth-Accessory"/>
</dbReference>
<dbReference type="Gene3D" id="3.60.21.10">
    <property type="match status" value="1"/>
</dbReference>
<dbReference type="PANTHER" id="PTHR33393:SF13">
    <property type="entry name" value="PGA BIOSYNTHESIS PROTEIN CAPA"/>
    <property type="match status" value="1"/>
</dbReference>
<dbReference type="InterPro" id="IPR019079">
    <property type="entry name" value="Capsule_synth_CapA"/>
</dbReference>
<feature type="signal peptide" evidence="2">
    <location>
        <begin position="1"/>
        <end position="21"/>
    </location>
</feature>
<accession>A0A0D0H3D4</accession>
<dbReference type="SMART" id="SM00854">
    <property type="entry name" value="PGA_cap"/>
    <property type="match status" value="1"/>
</dbReference>
<dbReference type="AlphaFoldDB" id="A0A0D0H3D4"/>
<dbReference type="PATRIC" id="fig|265546.4.peg.303"/>
<dbReference type="CDD" id="cd07381">
    <property type="entry name" value="MPP_CapA"/>
    <property type="match status" value="1"/>
</dbReference>
<dbReference type="PANTHER" id="PTHR33393">
    <property type="entry name" value="POLYGLUTAMINE SYNTHESIS ACCESSORY PROTEIN RV0574C-RELATED"/>
    <property type="match status" value="1"/>
</dbReference>
<gene>
    <name evidence="4" type="ORF">JV16_00296</name>
</gene>
<keyword evidence="2" id="KW-0732">Signal</keyword>
<dbReference type="SUPFAM" id="SSF56300">
    <property type="entry name" value="Metallo-dependent phosphatases"/>
    <property type="match status" value="1"/>
</dbReference>
<feature type="domain" description="Capsule synthesis protein CapA" evidence="3">
    <location>
        <begin position="28"/>
        <end position="255"/>
    </location>
</feature>
<dbReference type="Pfam" id="PF09587">
    <property type="entry name" value="PGA_cap"/>
    <property type="match status" value="1"/>
</dbReference>
<dbReference type="InterPro" id="IPR029052">
    <property type="entry name" value="Metallo-depent_PP-like"/>
</dbReference>
<dbReference type="Proteomes" id="UP000032047">
    <property type="component" value="Unassembled WGS sequence"/>
</dbReference>
<evidence type="ECO:0000259" key="3">
    <source>
        <dbReference type="SMART" id="SM00854"/>
    </source>
</evidence>
<evidence type="ECO:0000313" key="4">
    <source>
        <dbReference type="EMBL" id="KIP22616.1"/>
    </source>
</evidence>